<dbReference type="AlphaFoldDB" id="A0A016U0P2"/>
<comment type="caution">
    <text evidence="1">The sequence shown here is derived from an EMBL/GenBank/DDBJ whole genome shotgun (WGS) entry which is preliminary data.</text>
</comment>
<evidence type="ECO:0000313" key="1">
    <source>
        <dbReference type="EMBL" id="EYC08889.1"/>
    </source>
</evidence>
<evidence type="ECO:0000313" key="2">
    <source>
        <dbReference type="Proteomes" id="UP000024635"/>
    </source>
</evidence>
<protein>
    <submittedName>
        <fullName evidence="1">Uncharacterized protein</fullName>
    </submittedName>
</protein>
<sequence length="137" mass="15689">MMTSTFEGDILEHLQRHDDSSLSYGLVKPLSSAYIVKYDGGLLTRSSDKLDLSILAFTSDRSILSARRLTSELLEQETITATPLDHPFFSIMCHSSWMDCPHSYVNQMSQFYSRRSFQEMKPLQKRLQPTGFAEVDE</sequence>
<organism evidence="1 2">
    <name type="scientific">Ancylostoma ceylanicum</name>
    <dbReference type="NCBI Taxonomy" id="53326"/>
    <lineage>
        <taxon>Eukaryota</taxon>
        <taxon>Metazoa</taxon>
        <taxon>Ecdysozoa</taxon>
        <taxon>Nematoda</taxon>
        <taxon>Chromadorea</taxon>
        <taxon>Rhabditida</taxon>
        <taxon>Rhabditina</taxon>
        <taxon>Rhabditomorpha</taxon>
        <taxon>Strongyloidea</taxon>
        <taxon>Ancylostomatidae</taxon>
        <taxon>Ancylostomatinae</taxon>
        <taxon>Ancylostoma</taxon>
    </lineage>
</organism>
<accession>A0A016U0P2</accession>
<keyword evidence="2" id="KW-1185">Reference proteome</keyword>
<dbReference type="Proteomes" id="UP000024635">
    <property type="component" value="Unassembled WGS sequence"/>
</dbReference>
<dbReference type="EMBL" id="JARK01001399">
    <property type="protein sequence ID" value="EYC08889.1"/>
    <property type="molecule type" value="Genomic_DNA"/>
</dbReference>
<proteinExistence type="predicted"/>
<gene>
    <name evidence="1" type="primary">Acey_s0063.g3415</name>
    <name evidence="1" type="ORF">Y032_0063g3415</name>
</gene>
<reference evidence="2" key="1">
    <citation type="journal article" date="2015" name="Nat. Genet.">
        <title>The genome and transcriptome of the zoonotic hookworm Ancylostoma ceylanicum identify infection-specific gene families.</title>
        <authorList>
            <person name="Schwarz E.M."/>
            <person name="Hu Y."/>
            <person name="Antoshechkin I."/>
            <person name="Miller M.M."/>
            <person name="Sternberg P.W."/>
            <person name="Aroian R.V."/>
        </authorList>
    </citation>
    <scope>NUCLEOTIDE SEQUENCE</scope>
    <source>
        <strain evidence="2">HY135</strain>
    </source>
</reference>
<name>A0A016U0P2_9BILA</name>